<evidence type="ECO:0000256" key="3">
    <source>
        <dbReference type="ARBA" id="ARBA00022741"/>
    </source>
</evidence>
<dbReference type="Pfam" id="PF02092">
    <property type="entry name" value="tRNA_synt_2f"/>
    <property type="match status" value="1"/>
</dbReference>
<comment type="subunit">
    <text evidence="8">Tetramer of two alpha and two beta subunits.</text>
</comment>
<dbReference type="PRINTS" id="PR01045">
    <property type="entry name" value="TRNASYNTHGB"/>
</dbReference>
<comment type="subcellular location">
    <subcellularLocation>
        <location evidence="8">Cytoplasm</location>
    </subcellularLocation>
</comment>
<evidence type="ECO:0000313" key="9">
    <source>
        <dbReference type="EMBL" id="QTD47638.1"/>
    </source>
</evidence>
<dbReference type="AlphaFoldDB" id="A0A8A4TFZ9"/>
<gene>
    <name evidence="8" type="primary">glyS</name>
    <name evidence="9" type="ORF">J3U87_18760</name>
</gene>
<dbReference type="Proteomes" id="UP000663929">
    <property type="component" value="Chromosome"/>
</dbReference>
<accession>A0A8A4TFZ9</accession>
<evidence type="ECO:0000256" key="8">
    <source>
        <dbReference type="HAMAP-Rule" id="MF_00255"/>
    </source>
</evidence>
<dbReference type="HAMAP" id="MF_00255">
    <property type="entry name" value="Gly_tRNA_synth_beta"/>
    <property type="match status" value="1"/>
</dbReference>
<dbReference type="KEGG" id="scor:J3U87_18760"/>
<dbReference type="EC" id="6.1.1.14" evidence="8"/>
<dbReference type="InterPro" id="IPR015944">
    <property type="entry name" value="Gly-tRNA-synth_bsu"/>
</dbReference>
<dbReference type="PANTHER" id="PTHR30075:SF2">
    <property type="entry name" value="GLYCINE--TRNA LIGASE, CHLOROPLASTIC_MITOCHONDRIAL 2"/>
    <property type="match status" value="1"/>
</dbReference>
<keyword evidence="3 8" id="KW-0547">Nucleotide-binding</keyword>
<dbReference type="PROSITE" id="PS50861">
    <property type="entry name" value="AA_TRNA_LIGASE_II_GLYAB"/>
    <property type="match status" value="1"/>
</dbReference>
<dbReference type="GO" id="GO:0006426">
    <property type="term" value="P:glycyl-tRNA aminoacylation"/>
    <property type="evidence" value="ECO:0007669"/>
    <property type="project" value="UniProtKB-UniRule"/>
</dbReference>
<reference evidence="9" key="1">
    <citation type="submission" date="2021-03" db="EMBL/GenBank/DDBJ databases">
        <title>Acanthopleuribacteraceae sp. M133.</title>
        <authorList>
            <person name="Wang G."/>
        </authorList>
    </citation>
    <scope>NUCLEOTIDE SEQUENCE</scope>
    <source>
        <strain evidence="9">M133</strain>
    </source>
</reference>
<sequence>MAELIIEIGTEEIPARMMNRAHRDLRDSLEKVLTEAGLEFDDLESLGAPRQLTIMGRKVQVAQEDRVETVLGPPVKIAYGADGSATKALQGFLRSNPGLNQDQLFRTEGKKGEVVAGKVEIKGRDTVDILAEAIPTLLAKMHFPKNMRWGHNREQFVRPVRSILALFNGEVIPFSFAGIDAGNRSFGHRFFGGDGFEVTTIQHYLDAKAERHVAVGHEEREAKIQAQIDAHLAKIGGMLVADEALLSEVADLVECPYVVLGEFDEKFLDIPREVLITSMREHQKSFTVQDHHGKLMPYFLSVASIPTDPKGLVKKGNEWVLNARLYDAKFFWETDRERSFDHFRERLKNVTFINELGSYHEKTRRLAGLVAHMADVLEYGSAERQDLIFAAEQCKSDLVSDLVFEFAELQGIVGGLLLRHHGKNDQVWRAIYGHYQPASMDDDLPANRNGCLISIADKLDTLVGCFAAGMIPTGSKDPYALRRAAQGVVRVLVDAELPFSLDEMLTVSIGLYRQADNDVVPDENLHEQLRNFLVERIRHYLRKVRGFDYDVVEGVLAAGVDRIDQTLPRAEAVADQQEKDNFRSLSLSLKRMQNVIADEADRLPDFDAELLEEMPERTFWAQFTTVKHDIEKAADEGRYNDAMDLMVTLADPAEAYFGTDGVYINVDEDQLRLNRKAMCREIALTLGLVADISTLAPK</sequence>
<keyword evidence="10" id="KW-1185">Reference proteome</keyword>
<dbReference type="EMBL" id="CP071793">
    <property type="protein sequence ID" value="QTD47638.1"/>
    <property type="molecule type" value="Genomic_DNA"/>
</dbReference>
<dbReference type="PANTHER" id="PTHR30075">
    <property type="entry name" value="GLYCYL-TRNA SYNTHETASE"/>
    <property type="match status" value="1"/>
</dbReference>
<proteinExistence type="inferred from homology"/>
<evidence type="ECO:0000256" key="1">
    <source>
        <dbReference type="ARBA" id="ARBA00008226"/>
    </source>
</evidence>
<name>A0A8A4TFZ9_SULCO</name>
<dbReference type="SUPFAM" id="SSF109604">
    <property type="entry name" value="HD-domain/PDEase-like"/>
    <property type="match status" value="1"/>
</dbReference>
<comment type="catalytic activity">
    <reaction evidence="7 8">
        <text>tRNA(Gly) + glycine + ATP = glycyl-tRNA(Gly) + AMP + diphosphate</text>
        <dbReference type="Rhea" id="RHEA:16013"/>
        <dbReference type="Rhea" id="RHEA-COMP:9664"/>
        <dbReference type="Rhea" id="RHEA-COMP:9683"/>
        <dbReference type="ChEBI" id="CHEBI:30616"/>
        <dbReference type="ChEBI" id="CHEBI:33019"/>
        <dbReference type="ChEBI" id="CHEBI:57305"/>
        <dbReference type="ChEBI" id="CHEBI:78442"/>
        <dbReference type="ChEBI" id="CHEBI:78522"/>
        <dbReference type="ChEBI" id="CHEBI:456215"/>
        <dbReference type="EC" id="6.1.1.14"/>
    </reaction>
</comment>
<protein>
    <recommendedName>
        <fullName evidence="8">Glycine--tRNA ligase beta subunit</fullName>
        <ecNumber evidence="8">6.1.1.14</ecNumber>
    </recommendedName>
    <alternativeName>
        <fullName evidence="8">Glycyl-tRNA synthetase beta subunit</fullName>
        <shortName evidence="8">GlyRS</shortName>
    </alternativeName>
</protein>
<organism evidence="9 10">
    <name type="scientific">Sulfidibacter corallicola</name>
    <dbReference type="NCBI Taxonomy" id="2818388"/>
    <lineage>
        <taxon>Bacteria</taxon>
        <taxon>Pseudomonadati</taxon>
        <taxon>Acidobacteriota</taxon>
        <taxon>Holophagae</taxon>
        <taxon>Acanthopleuribacterales</taxon>
        <taxon>Acanthopleuribacteraceae</taxon>
        <taxon>Sulfidibacter</taxon>
    </lineage>
</organism>
<dbReference type="RefSeq" id="WP_237377306.1">
    <property type="nucleotide sequence ID" value="NZ_CP071793.1"/>
</dbReference>
<evidence type="ECO:0000256" key="2">
    <source>
        <dbReference type="ARBA" id="ARBA00022598"/>
    </source>
</evidence>
<dbReference type="GO" id="GO:0005524">
    <property type="term" value="F:ATP binding"/>
    <property type="evidence" value="ECO:0007669"/>
    <property type="project" value="UniProtKB-UniRule"/>
</dbReference>
<dbReference type="GO" id="GO:0005829">
    <property type="term" value="C:cytosol"/>
    <property type="evidence" value="ECO:0007669"/>
    <property type="project" value="TreeGrafter"/>
</dbReference>
<evidence type="ECO:0000256" key="6">
    <source>
        <dbReference type="ARBA" id="ARBA00023146"/>
    </source>
</evidence>
<evidence type="ECO:0000256" key="7">
    <source>
        <dbReference type="ARBA" id="ARBA00047937"/>
    </source>
</evidence>
<keyword evidence="2 8" id="KW-0436">Ligase</keyword>
<keyword evidence="5 8" id="KW-0648">Protein biosynthesis</keyword>
<keyword evidence="6 8" id="KW-0030">Aminoacyl-tRNA synthetase</keyword>
<dbReference type="GO" id="GO:0004820">
    <property type="term" value="F:glycine-tRNA ligase activity"/>
    <property type="evidence" value="ECO:0007669"/>
    <property type="project" value="UniProtKB-UniRule"/>
</dbReference>
<evidence type="ECO:0000256" key="5">
    <source>
        <dbReference type="ARBA" id="ARBA00022917"/>
    </source>
</evidence>
<evidence type="ECO:0000313" key="10">
    <source>
        <dbReference type="Proteomes" id="UP000663929"/>
    </source>
</evidence>
<comment type="similarity">
    <text evidence="1 8">Belongs to the class-II aminoacyl-tRNA synthetase family.</text>
</comment>
<keyword evidence="8" id="KW-0963">Cytoplasm</keyword>
<dbReference type="NCBIfam" id="TIGR00211">
    <property type="entry name" value="glyS"/>
    <property type="match status" value="1"/>
</dbReference>
<evidence type="ECO:0000256" key="4">
    <source>
        <dbReference type="ARBA" id="ARBA00022840"/>
    </source>
</evidence>
<dbReference type="InterPro" id="IPR006194">
    <property type="entry name" value="Gly-tRNA-synth_heterodimer"/>
</dbReference>
<keyword evidence="4 8" id="KW-0067">ATP-binding</keyword>